<keyword evidence="2" id="KW-1185">Reference proteome</keyword>
<name>A0A7G1G500_9BACT</name>
<dbReference type="RefSeq" id="WP_269777920.1">
    <property type="nucleotide sequence ID" value="NZ_AP018712.1"/>
</dbReference>
<evidence type="ECO:0000313" key="1">
    <source>
        <dbReference type="EMBL" id="BBE31471.1"/>
    </source>
</evidence>
<gene>
    <name evidence="1" type="ORF">OSSY52_16120</name>
</gene>
<reference evidence="1 2" key="1">
    <citation type="submission" date="2018-06" db="EMBL/GenBank/DDBJ databases">
        <title>Genome sequencing of Oceanotoga sp. sy52.</title>
        <authorList>
            <person name="Mori K."/>
        </authorList>
    </citation>
    <scope>NUCLEOTIDE SEQUENCE [LARGE SCALE GENOMIC DNA]</scope>
    <source>
        <strain evidence="2">sy52</strain>
    </source>
</reference>
<dbReference type="AlphaFoldDB" id="A0A7G1G500"/>
<dbReference type="InParanoid" id="A0A7G1G500"/>
<proteinExistence type="predicted"/>
<organism evidence="1 2">
    <name type="scientific">Tepiditoga spiralis</name>
    <dbReference type="NCBI Taxonomy" id="2108365"/>
    <lineage>
        <taxon>Bacteria</taxon>
        <taxon>Thermotogati</taxon>
        <taxon>Thermotogota</taxon>
        <taxon>Thermotogae</taxon>
        <taxon>Petrotogales</taxon>
        <taxon>Petrotogaceae</taxon>
        <taxon>Tepiditoga</taxon>
    </lineage>
</organism>
<dbReference type="Proteomes" id="UP000516361">
    <property type="component" value="Chromosome"/>
</dbReference>
<protein>
    <submittedName>
        <fullName evidence="1">Uncharacterized protein</fullName>
    </submittedName>
</protein>
<accession>A0A7G1G500</accession>
<sequence>MSLIEVKSLKKMYKYRIKRSGIDKEKIINFIEEYLEGDSK</sequence>
<dbReference type="EMBL" id="AP018712">
    <property type="protein sequence ID" value="BBE31471.1"/>
    <property type="molecule type" value="Genomic_DNA"/>
</dbReference>
<dbReference type="KEGG" id="ocy:OSSY52_16120"/>
<evidence type="ECO:0000313" key="2">
    <source>
        <dbReference type="Proteomes" id="UP000516361"/>
    </source>
</evidence>